<accession>A0A3B0Y7L2</accession>
<sequence length="75" mass="8221">MASLQEQAVVDQLARPVLNLEDALTTAATHAYQCKRELLVRKLRSAGITTLDVLPQNLALLLTNTYLDLKSSGQI</sequence>
<name>A0A3B0Y7L2_9ZZZZ</name>
<reference evidence="1" key="1">
    <citation type="submission" date="2018-06" db="EMBL/GenBank/DDBJ databases">
        <authorList>
            <person name="Zhirakovskaya E."/>
        </authorList>
    </citation>
    <scope>NUCLEOTIDE SEQUENCE</scope>
</reference>
<organism evidence="1">
    <name type="scientific">hydrothermal vent metagenome</name>
    <dbReference type="NCBI Taxonomy" id="652676"/>
    <lineage>
        <taxon>unclassified sequences</taxon>
        <taxon>metagenomes</taxon>
        <taxon>ecological metagenomes</taxon>
    </lineage>
</organism>
<proteinExistence type="predicted"/>
<gene>
    <name evidence="1" type="ORF">MNBD_GAMMA10-2969</name>
</gene>
<evidence type="ECO:0000313" key="1">
    <source>
        <dbReference type="EMBL" id="VAW72393.1"/>
    </source>
</evidence>
<dbReference type="AlphaFoldDB" id="A0A3B0Y7L2"/>
<protein>
    <submittedName>
        <fullName evidence="1">Uncharacterized protein</fullName>
    </submittedName>
</protein>
<dbReference type="EMBL" id="UOFJ01000659">
    <property type="protein sequence ID" value="VAW72393.1"/>
    <property type="molecule type" value="Genomic_DNA"/>
</dbReference>